<feature type="compositionally biased region" description="Low complexity" evidence="3">
    <location>
        <begin position="541"/>
        <end position="561"/>
    </location>
</feature>
<feature type="domain" description="XPG N-terminal" evidence="5">
    <location>
        <begin position="1"/>
        <end position="95"/>
    </location>
</feature>
<dbReference type="InterPro" id="IPR006085">
    <property type="entry name" value="XPG_DNA_repair_N"/>
</dbReference>
<dbReference type="Pfam" id="PF00867">
    <property type="entry name" value="XPG_I"/>
    <property type="match status" value="1"/>
</dbReference>
<dbReference type="AlphaFoldDB" id="A0A8K0SR68"/>
<evidence type="ECO:0000313" key="6">
    <source>
        <dbReference type="EMBL" id="KAH7311675.1"/>
    </source>
</evidence>
<organism evidence="6 7">
    <name type="scientific">Stachybotrys elegans</name>
    <dbReference type="NCBI Taxonomy" id="80388"/>
    <lineage>
        <taxon>Eukaryota</taxon>
        <taxon>Fungi</taxon>
        <taxon>Dikarya</taxon>
        <taxon>Ascomycota</taxon>
        <taxon>Pezizomycotina</taxon>
        <taxon>Sordariomycetes</taxon>
        <taxon>Hypocreomycetidae</taxon>
        <taxon>Hypocreales</taxon>
        <taxon>Stachybotryaceae</taxon>
        <taxon>Stachybotrys</taxon>
    </lineage>
</organism>
<dbReference type="InterPro" id="IPR029060">
    <property type="entry name" value="PIN-like_dom_sf"/>
</dbReference>
<dbReference type="GO" id="GO:0008821">
    <property type="term" value="F:crossover junction DNA endonuclease activity"/>
    <property type="evidence" value="ECO:0007669"/>
    <property type="project" value="InterPro"/>
</dbReference>
<dbReference type="GO" id="GO:0017108">
    <property type="term" value="F:5'-flap endonuclease activity"/>
    <property type="evidence" value="ECO:0007669"/>
    <property type="project" value="TreeGrafter"/>
</dbReference>
<sequence>MGIKGIYRELGPGQRVALSKLAAESLESTGRPFRIAIDIAIWQFQTQAARGGTNPAIRTLFYRLVRLMSTPIQPIFVFDGPQKPTFKRNKRSGRGDGVAIALAKRLIHLFGFPVHNAPGEAEAECAFLQKHGVVDAVLSEDVDTIMFGCTKTLRNWSSESKGQTVPTHVSVYDTQKDKGIIDSGLGREGMVLVALMSGGDYLPEGIPGCGPKVACEAARAGFGSICRLKASSDIQNWKDSLVHELKTNEQKFFRTKHKALEIPDTFPNIEVLRSYTRPAVSPESVLDSLRQSMDRKRAIDLDGLREFTREIFDWNYRIGAIKFIRVLAHALLVQKLLHGPSATEAASPLVERIASRREHFSTDASSELKVFYIPQDIVPIDLSKEVDEEIPFDRNGLALDSDDDAEAPVAEASTAKIFDVSKPDSGWVLDGIIRKALPDMLHAWEEAEQTKKAKKLQPKTKTAARRKTKAKDPVAPHQSLDKFFHVTKSSAPDPIAPTKRPLPRPASPPPNISKESRATSTPEKRNPGHISSHAMPRTKGISEPILISSSPISSPPQSSHSKQGDGRDLQGLRNTRNTHPLLVLDSSPPRARKPQPKTKMKDPATKTGLKQTSLDSFVITSPSRKPQSKSLLSPMTIDCPDPEPEDDFPTSKMLLVPSGAGYYREIKVRGDQVDTVIARETRLLENKGIRAGVARWSDVSIIDLTGDE</sequence>
<dbReference type="Gene3D" id="1.10.150.20">
    <property type="entry name" value="5' to 3' exonuclease, C-terminal subdomain"/>
    <property type="match status" value="1"/>
</dbReference>
<comment type="caution">
    <text evidence="6">The sequence shown here is derived from an EMBL/GenBank/DDBJ whole genome shotgun (WGS) entry which is preliminary data.</text>
</comment>
<dbReference type="EMBL" id="JAGPNK010000011">
    <property type="protein sequence ID" value="KAH7311675.1"/>
    <property type="molecule type" value="Genomic_DNA"/>
</dbReference>
<dbReference type="InterPro" id="IPR006084">
    <property type="entry name" value="XPG/Rad2"/>
</dbReference>
<evidence type="ECO:0008006" key="8">
    <source>
        <dbReference type="Google" id="ProtNLM"/>
    </source>
</evidence>
<dbReference type="Pfam" id="PF00752">
    <property type="entry name" value="XPG_N"/>
    <property type="match status" value="1"/>
</dbReference>
<dbReference type="Proteomes" id="UP000813444">
    <property type="component" value="Unassembled WGS sequence"/>
</dbReference>
<dbReference type="InterPro" id="IPR006086">
    <property type="entry name" value="XPG-I_dom"/>
</dbReference>
<proteinExistence type="predicted"/>
<feature type="domain" description="XPG-I" evidence="4">
    <location>
        <begin position="108"/>
        <end position="185"/>
    </location>
</feature>
<dbReference type="SMART" id="SM00484">
    <property type="entry name" value="XPGI"/>
    <property type="match status" value="1"/>
</dbReference>
<dbReference type="CDD" id="cd09906">
    <property type="entry name" value="H3TH_YEN1"/>
    <property type="match status" value="1"/>
</dbReference>
<dbReference type="CDD" id="cd09870">
    <property type="entry name" value="PIN_YEN1"/>
    <property type="match status" value="1"/>
</dbReference>
<keyword evidence="1" id="KW-0540">Nuclease</keyword>
<evidence type="ECO:0000313" key="7">
    <source>
        <dbReference type="Proteomes" id="UP000813444"/>
    </source>
</evidence>
<evidence type="ECO:0000259" key="4">
    <source>
        <dbReference type="SMART" id="SM00484"/>
    </source>
</evidence>
<reference evidence="6" key="1">
    <citation type="journal article" date="2021" name="Nat. Commun.">
        <title>Genetic determinants of endophytism in the Arabidopsis root mycobiome.</title>
        <authorList>
            <person name="Mesny F."/>
            <person name="Miyauchi S."/>
            <person name="Thiergart T."/>
            <person name="Pickel B."/>
            <person name="Atanasova L."/>
            <person name="Karlsson M."/>
            <person name="Huettel B."/>
            <person name="Barry K.W."/>
            <person name="Haridas S."/>
            <person name="Chen C."/>
            <person name="Bauer D."/>
            <person name="Andreopoulos W."/>
            <person name="Pangilinan J."/>
            <person name="LaButti K."/>
            <person name="Riley R."/>
            <person name="Lipzen A."/>
            <person name="Clum A."/>
            <person name="Drula E."/>
            <person name="Henrissat B."/>
            <person name="Kohler A."/>
            <person name="Grigoriev I.V."/>
            <person name="Martin F.M."/>
            <person name="Hacquard S."/>
        </authorList>
    </citation>
    <scope>NUCLEOTIDE SEQUENCE</scope>
    <source>
        <strain evidence="6">MPI-CAGE-CH-0235</strain>
    </source>
</reference>
<feature type="compositionally biased region" description="Polar residues" evidence="3">
    <location>
        <begin position="608"/>
        <end position="633"/>
    </location>
</feature>
<dbReference type="FunFam" id="3.40.50.1010:FF:000051">
    <property type="entry name" value="Rad2-like endonuclease, putative (AFU_orthologue AFUA_3G13260)"/>
    <property type="match status" value="1"/>
</dbReference>
<feature type="compositionally biased region" description="Basic residues" evidence="3">
    <location>
        <begin position="452"/>
        <end position="469"/>
    </location>
</feature>
<protein>
    <recommendedName>
        <fullName evidence="8">XPG-I domain-containing protein</fullName>
    </recommendedName>
</protein>
<evidence type="ECO:0000259" key="5">
    <source>
        <dbReference type="SMART" id="SM00485"/>
    </source>
</evidence>
<evidence type="ECO:0000256" key="2">
    <source>
        <dbReference type="ARBA" id="ARBA00022801"/>
    </source>
</evidence>
<dbReference type="GO" id="GO:0006281">
    <property type="term" value="P:DNA repair"/>
    <property type="evidence" value="ECO:0007669"/>
    <property type="project" value="UniProtKB-ARBA"/>
</dbReference>
<dbReference type="PANTHER" id="PTHR11081:SF75">
    <property type="entry name" value="ENDONUCLEASE, PUTATIVE (AFU_ORTHOLOGUE AFUA_3G13260)-RELATED"/>
    <property type="match status" value="1"/>
</dbReference>
<feature type="region of interest" description="Disordered" evidence="3">
    <location>
        <begin position="448"/>
        <end position="649"/>
    </location>
</feature>
<evidence type="ECO:0000256" key="3">
    <source>
        <dbReference type="SAM" id="MobiDB-lite"/>
    </source>
</evidence>
<dbReference type="OrthoDB" id="2959108at2759"/>
<feature type="compositionally biased region" description="Basic and acidic residues" evidence="3">
    <location>
        <begin position="470"/>
        <end position="484"/>
    </location>
</feature>
<dbReference type="InterPro" id="IPR041177">
    <property type="entry name" value="GEN1_C"/>
</dbReference>
<dbReference type="PRINTS" id="PR00853">
    <property type="entry name" value="XPGRADSUPER"/>
</dbReference>
<keyword evidence="2" id="KW-0378">Hydrolase</keyword>
<dbReference type="Pfam" id="PF18380">
    <property type="entry name" value="GEN1_C"/>
    <property type="match status" value="1"/>
</dbReference>
<dbReference type="InterPro" id="IPR037316">
    <property type="entry name" value="Yen1_H3TH"/>
</dbReference>
<dbReference type="SMART" id="SM00485">
    <property type="entry name" value="XPGN"/>
    <property type="match status" value="1"/>
</dbReference>
<dbReference type="InterPro" id="IPR036279">
    <property type="entry name" value="5-3_exonuclease_C_sf"/>
</dbReference>
<keyword evidence="7" id="KW-1185">Reference proteome</keyword>
<dbReference type="Gene3D" id="3.40.50.1010">
    <property type="entry name" value="5'-nuclease"/>
    <property type="match status" value="2"/>
</dbReference>
<dbReference type="FunFam" id="3.40.50.1010:FF:000037">
    <property type="entry name" value="Rad2-like endonuclease, putative (AFU_orthologue AFUA_3G13260)"/>
    <property type="match status" value="1"/>
</dbReference>
<dbReference type="PANTHER" id="PTHR11081">
    <property type="entry name" value="FLAP ENDONUCLEASE FAMILY MEMBER"/>
    <property type="match status" value="1"/>
</dbReference>
<evidence type="ECO:0000256" key="1">
    <source>
        <dbReference type="ARBA" id="ARBA00022722"/>
    </source>
</evidence>
<dbReference type="SUPFAM" id="SSF88723">
    <property type="entry name" value="PIN domain-like"/>
    <property type="match status" value="1"/>
</dbReference>
<feature type="compositionally biased region" description="Basic and acidic residues" evidence="3">
    <location>
        <begin position="514"/>
        <end position="526"/>
    </location>
</feature>
<dbReference type="SUPFAM" id="SSF47807">
    <property type="entry name" value="5' to 3' exonuclease, C-terminal subdomain"/>
    <property type="match status" value="1"/>
</dbReference>
<accession>A0A8K0SR68</accession>
<name>A0A8K0SR68_9HYPO</name>
<gene>
    <name evidence="6" type="ORF">B0I35DRAFT_377904</name>
</gene>